<sequence length="428" mass="45501">MLAFIPPTVLSPLLSLLIFIVGHGLLSTLLTLRLNAEGVAAGWIGLVSSAYFAGLVIGAFVNVRLIRRIGHIRAYAAYASLLAVLALCHGLLVDPAIWSGLRLLGGFATGGLFVVIESWMLVSSSAATRGRLLAVYMILLYGGLAAGQWLLRYIDPLQLSPFALAAISASLSVLPLALTRVPLPQTESGRNISLLSLARLTPSAVGSCFASGLILGGVYGLLPLYFAANGRALEAVANLMALVILGGMLLQYPLGRLSDRVDRRRILAALGIGLLLLSLLMLLASQLPWSTLRASIIFLFGGLAFSLYPISLSQACDELTPEQMVSANQGMLLAYSLGSMTGPLLASQAMQYTSTAALFVYFATCGGALALFLFWRQKQRLPVSADNQQSYMPMAANTPLAGELDPRTPDSEPITGHQEDEAEVDIPR</sequence>
<evidence type="ECO:0000256" key="4">
    <source>
        <dbReference type="SAM" id="MobiDB-lite"/>
    </source>
</evidence>
<dbReference type="Pfam" id="PF07690">
    <property type="entry name" value="MFS_1"/>
    <property type="match status" value="1"/>
</dbReference>
<dbReference type="Gene3D" id="1.20.1250.20">
    <property type="entry name" value="MFS general substrate transporter like domains"/>
    <property type="match status" value="2"/>
</dbReference>
<keyword evidence="8" id="KW-1185">Reference proteome</keyword>
<dbReference type="EMBL" id="JBHSAF010000001">
    <property type="protein sequence ID" value="MFC3912028.1"/>
    <property type="molecule type" value="Genomic_DNA"/>
</dbReference>
<feature type="transmembrane region" description="Helical" evidence="5">
    <location>
        <begin position="291"/>
        <end position="311"/>
    </location>
</feature>
<dbReference type="PANTHER" id="PTHR23521:SF3">
    <property type="entry name" value="MFS TRANSPORTER"/>
    <property type="match status" value="1"/>
</dbReference>
<feature type="transmembrane region" description="Helical" evidence="5">
    <location>
        <begin position="133"/>
        <end position="151"/>
    </location>
</feature>
<evidence type="ECO:0000259" key="6">
    <source>
        <dbReference type="PROSITE" id="PS50850"/>
    </source>
</evidence>
<dbReference type="InterPro" id="IPR036259">
    <property type="entry name" value="MFS_trans_sf"/>
</dbReference>
<gene>
    <name evidence="7" type="ORF">ACFOSS_00915</name>
</gene>
<feature type="transmembrane region" description="Helical" evidence="5">
    <location>
        <begin position="75"/>
        <end position="93"/>
    </location>
</feature>
<dbReference type="PANTHER" id="PTHR23521">
    <property type="entry name" value="TRANSPORTER MFS SUPERFAMILY"/>
    <property type="match status" value="1"/>
</dbReference>
<accession>A0ABV8CJ74</accession>
<evidence type="ECO:0000256" key="3">
    <source>
        <dbReference type="ARBA" id="ARBA00023136"/>
    </source>
</evidence>
<dbReference type="InterPro" id="IPR047200">
    <property type="entry name" value="MFS_YcaD-like"/>
</dbReference>
<dbReference type="InterPro" id="IPR011701">
    <property type="entry name" value="MFS"/>
</dbReference>
<feature type="domain" description="Major facilitator superfamily (MFS) profile" evidence="6">
    <location>
        <begin position="8"/>
        <end position="380"/>
    </location>
</feature>
<feature type="transmembrane region" description="Helical" evidence="5">
    <location>
        <begin position="99"/>
        <end position="121"/>
    </location>
</feature>
<protein>
    <submittedName>
        <fullName evidence="7">MFS transporter</fullName>
    </submittedName>
</protein>
<dbReference type="InterPro" id="IPR020846">
    <property type="entry name" value="MFS_dom"/>
</dbReference>
<organism evidence="7 8">
    <name type="scientific">Pseudaeromonas sharmana</name>
    <dbReference type="NCBI Taxonomy" id="328412"/>
    <lineage>
        <taxon>Bacteria</taxon>
        <taxon>Pseudomonadati</taxon>
        <taxon>Pseudomonadota</taxon>
        <taxon>Gammaproteobacteria</taxon>
        <taxon>Aeromonadales</taxon>
        <taxon>Aeromonadaceae</taxon>
        <taxon>Pseudaeromonas</taxon>
    </lineage>
</organism>
<evidence type="ECO:0000256" key="2">
    <source>
        <dbReference type="ARBA" id="ARBA00022989"/>
    </source>
</evidence>
<feature type="transmembrane region" description="Helical" evidence="5">
    <location>
        <begin position="40"/>
        <end position="63"/>
    </location>
</feature>
<dbReference type="SUPFAM" id="SSF103473">
    <property type="entry name" value="MFS general substrate transporter"/>
    <property type="match status" value="1"/>
</dbReference>
<evidence type="ECO:0000256" key="5">
    <source>
        <dbReference type="SAM" id="Phobius"/>
    </source>
</evidence>
<feature type="transmembrane region" description="Helical" evidence="5">
    <location>
        <begin position="232"/>
        <end position="254"/>
    </location>
</feature>
<keyword evidence="3 5" id="KW-0472">Membrane</keyword>
<dbReference type="CDD" id="cd17477">
    <property type="entry name" value="MFS_YcaD_like"/>
    <property type="match status" value="1"/>
</dbReference>
<evidence type="ECO:0000256" key="1">
    <source>
        <dbReference type="ARBA" id="ARBA00022692"/>
    </source>
</evidence>
<feature type="transmembrane region" description="Helical" evidence="5">
    <location>
        <begin position="356"/>
        <end position="375"/>
    </location>
</feature>
<dbReference type="RefSeq" id="WP_377149967.1">
    <property type="nucleotide sequence ID" value="NZ_JBHSAF010000001.1"/>
</dbReference>
<comment type="caution">
    <text evidence="7">The sequence shown here is derived from an EMBL/GenBank/DDBJ whole genome shotgun (WGS) entry which is preliminary data.</text>
</comment>
<reference evidence="8" key="1">
    <citation type="journal article" date="2019" name="Int. J. Syst. Evol. Microbiol.">
        <title>The Global Catalogue of Microorganisms (GCM) 10K type strain sequencing project: providing services to taxonomists for standard genome sequencing and annotation.</title>
        <authorList>
            <consortium name="The Broad Institute Genomics Platform"/>
            <consortium name="The Broad Institute Genome Sequencing Center for Infectious Disease"/>
            <person name="Wu L."/>
            <person name="Ma J."/>
        </authorList>
    </citation>
    <scope>NUCLEOTIDE SEQUENCE [LARGE SCALE GENOMIC DNA]</scope>
    <source>
        <strain evidence="8">CCUG 54939</strain>
    </source>
</reference>
<dbReference type="Proteomes" id="UP001595692">
    <property type="component" value="Unassembled WGS sequence"/>
</dbReference>
<keyword evidence="2 5" id="KW-1133">Transmembrane helix</keyword>
<dbReference type="PROSITE" id="PS50850">
    <property type="entry name" value="MFS"/>
    <property type="match status" value="1"/>
</dbReference>
<feature type="transmembrane region" description="Helical" evidence="5">
    <location>
        <begin position="12"/>
        <end position="34"/>
    </location>
</feature>
<feature type="region of interest" description="Disordered" evidence="4">
    <location>
        <begin position="398"/>
        <end position="428"/>
    </location>
</feature>
<evidence type="ECO:0000313" key="7">
    <source>
        <dbReference type="EMBL" id="MFC3912028.1"/>
    </source>
</evidence>
<feature type="transmembrane region" description="Helical" evidence="5">
    <location>
        <begin position="204"/>
        <end position="226"/>
    </location>
</feature>
<name>A0ABV8CJ74_9GAMM</name>
<feature type="transmembrane region" description="Helical" evidence="5">
    <location>
        <begin position="266"/>
        <end position="285"/>
    </location>
</feature>
<evidence type="ECO:0000313" key="8">
    <source>
        <dbReference type="Proteomes" id="UP001595692"/>
    </source>
</evidence>
<feature type="transmembrane region" description="Helical" evidence="5">
    <location>
        <begin position="163"/>
        <end position="183"/>
    </location>
</feature>
<keyword evidence="1 5" id="KW-0812">Transmembrane</keyword>
<feature type="transmembrane region" description="Helical" evidence="5">
    <location>
        <begin position="332"/>
        <end position="350"/>
    </location>
</feature>
<proteinExistence type="predicted"/>